<dbReference type="AlphaFoldDB" id="B8HJI4"/>
<dbReference type="KEGG" id="ach:Achl_4631"/>
<feature type="region of interest" description="Disordered" evidence="1">
    <location>
        <begin position="243"/>
        <end position="262"/>
    </location>
</feature>
<name>B8HJI4_PSECP</name>
<dbReference type="EMBL" id="CP001343">
    <property type="protein sequence ID" value="ACL42582.1"/>
    <property type="molecule type" value="Genomic_DNA"/>
</dbReference>
<gene>
    <name evidence="2" type="ordered locus">Achl_4631</name>
</gene>
<evidence type="ECO:0000256" key="1">
    <source>
        <dbReference type="SAM" id="MobiDB-lite"/>
    </source>
</evidence>
<accession>B8HJI4</accession>
<sequence length="262" mass="28688">MRPEKPSADQPFGGPGTPALSISDVAYWPADSTQRASINLELTVNRRLNRATSECIAAAHDTLDGGACHIENSIRQVAADHLAHLSGTRANFTDDGYYIGVNAIIQDRTPTNASSETNTDAQRPPLTDWQQALLPELTDSVGRCLPEHEKDRTHALARDLARDIPSASDVIAAFDRVTLTEIINRHEERMETFARDLLPDNPQLRREATDIHPTLQAYTAVRLSQLSFPQHPAAALDQPHLTHPASATPIASTHRPGPSIDR</sequence>
<dbReference type="Proteomes" id="UP000002505">
    <property type="component" value="Plasmid pACHL02"/>
</dbReference>
<dbReference type="HOGENOM" id="CLU_1060270_0_0_11"/>
<organism evidence="2 3">
    <name type="scientific">Pseudarthrobacter chlorophenolicus (strain ATCC 700700 / DSM 12829 / CIP 107037 / JCM 12360 / KCTC 9906 / NCIMB 13794 / A6)</name>
    <name type="common">Arthrobacter chlorophenolicus</name>
    <dbReference type="NCBI Taxonomy" id="452863"/>
    <lineage>
        <taxon>Bacteria</taxon>
        <taxon>Bacillati</taxon>
        <taxon>Actinomycetota</taxon>
        <taxon>Actinomycetes</taxon>
        <taxon>Micrococcales</taxon>
        <taxon>Micrococcaceae</taxon>
        <taxon>Pseudarthrobacter</taxon>
    </lineage>
</organism>
<proteinExistence type="predicted"/>
<evidence type="ECO:0000313" key="3">
    <source>
        <dbReference type="Proteomes" id="UP000002505"/>
    </source>
</evidence>
<protein>
    <submittedName>
        <fullName evidence="2">Uncharacterized protein</fullName>
    </submittedName>
</protein>
<reference evidence="2" key="1">
    <citation type="submission" date="2009-01" db="EMBL/GenBank/DDBJ databases">
        <title>Complete sequence of plasmid2 of Arthrobacter chlorophenolicus A6.</title>
        <authorList>
            <consortium name="US DOE Joint Genome Institute"/>
            <person name="Lucas S."/>
            <person name="Copeland A."/>
            <person name="Lapidus A."/>
            <person name="Glavina del Rio T."/>
            <person name="Tice H."/>
            <person name="Bruce D."/>
            <person name="Goodwin L."/>
            <person name="Pitluck S."/>
            <person name="Goltsman E."/>
            <person name="Clum A."/>
            <person name="Larimer F."/>
            <person name="Land M."/>
            <person name="Hauser L."/>
            <person name="Kyrpides N."/>
            <person name="Mikhailova N."/>
            <person name="Jansson J."/>
            <person name="Richardson P."/>
        </authorList>
    </citation>
    <scope>NUCLEOTIDE SEQUENCE [LARGE SCALE GENOMIC DNA]</scope>
    <source>
        <strain evidence="2">A6</strain>
        <plasmid evidence="2">pACHL02</plasmid>
    </source>
</reference>
<keyword evidence="3" id="KW-1185">Reference proteome</keyword>
<evidence type="ECO:0000313" key="2">
    <source>
        <dbReference type="EMBL" id="ACL42582.1"/>
    </source>
</evidence>
<geneLocation type="plasmid" evidence="2 3">
    <name>pACHL02</name>
</geneLocation>
<keyword evidence="2" id="KW-0614">Plasmid</keyword>